<feature type="non-terminal residue" evidence="1">
    <location>
        <position position="118"/>
    </location>
</feature>
<gene>
    <name evidence="1" type="ORF">CSKR_107974</name>
</gene>
<dbReference type="EMBL" id="NIRI02000076">
    <property type="protein sequence ID" value="KAG5441940.1"/>
    <property type="molecule type" value="Genomic_DNA"/>
</dbReference>
<dbReference type="OrthoDB" id="10541206at2759"/>
<reference evidence="1 2" key="1">
    <citation type="journal article" date="2018" name="Biotechnol. Adv.">
        <title>Improved genomic resources and new bioinformatic workflow for the carcinogenic parasite Clonorchis sinensis: Biotechnological implications.</title>
        <authorList>
            <person name="Wang D."/>
            <person name="Korhonen P.K."/>
            <person name="Gasser R.B."/>
            <person name="Young N.D."/>
        </authorList>
    </citation>
    <scope>NUCLEOTIDE SEQUENCE [LARGE SCALE GENOMIC DNA]</scope>
    <source>
        <strain evidence="1">Cs-k2</strain>
    </source>
</reference>
<reference evidence="1 2" key="2">
    <citation type="journal article" date="2021" name="Genomics">
        <title>High-quality reference genome for Clonorchis sinensis.</title>
        <authorList>
            <person name="Young N.D."/>
            <person name="Stroehlein A.J."/>
            <person name="Kinkar L."/>
            <person name="Wang T."/>
            <person name="Sohn W.M."/>
            <person name="Chang B.C.H."/>
            <person name="Kaur P."/>
            <person name="Weisz D."/>
            <person name="Dudchenko O."/>
            <person name="Aiden E.L."/>
            <person name="Korhonen P.K."/>
            <person name="Gasser R.B."/>
        </authorList>
    </citation>
    <scope>NUCLEOTIDE SEQUENCE [LARGE SCALE GENOMIC DNA]</scope>
    <source>
        <strain evidence="1">Cs-k2</strain>
    </source>
</reference>
<sequence>MRDVNESVVDRCTNYPCEVWVKRTRAKGKAYNLPILKVLSCDGSEVKFKIKKVVKIIANQNEPGEERTVGVGLEKYLKHIRRKLRQEGKRPQFGPDIHYTLKSKTKFTIKVPGVTRIS</sequence>
<evidence type="ECO:0000313" key="2">
    <source>
        <dbReference type="Proteomes" id="UP000286415"/>
    </source>
</evidence>
<name>A0A8T1LYH0_CLOSI</name>
<keyword evidence="2" id="KW-1185">Reference proteome</keyword>
<evidence type="ECO:0000313" key="1">
    <source>
        <dbReference type="EMBL" id="KAG5441940.1"/>
    </source>
</evidence>
<organism evidence="1 2">
    <name type="scientific">Clonorchis sinensis</name>
    <name type="common">Chinese liver fluke</name>
    <dbReference type="NCBI Taxonomy" id="79923"/>
    <lineage>
        <taxon>Eukaryota</taxon>
        <taxon>Metazoa</taxon>
        <taxon>Spiralia</taxon>
        <taxon>Lophotrochozoa</taxon>
        <taxon>Platyhelminthes</taxon>
        <taxon>Trematoda</taxon>
        <taxon>Digenea</taxon>
        <taxon>Opisthorchiida</taxon>
        <taxon>Opisthorchiata</taxon>
        <taxon>Opisthorchiidae</taxon>
        <taxon>Clonorchis</taxon>
    </lineage>
</organism>
<comment type="caution">
    <text evidence="1">The sequence shown here is derived from an EMBL/GenBank/DDBJ whole genome shotgun (WGS) entry which is preliminary data.</text>
</comment>
<accession>A0A8T1LYH0</accession>
<proteinExistence type="predicted"/>
<dbReference type="AlphaFoldDB" id="A0A8T1LYH0"/>
<protein>
    <submittedName>
        <fullName evidence="1">Uncharacterized protein</fullName>
    </submittedName>
</protein>
<dbReference type="Proteomes" id="UP000286415">
    <property type="component" value="Unassembled WGS sequence"/>
</dbReference>